<dbReference type="GO" id="GO:0016747">
    <property type="term" value="F:acyltransferase activity, transferring groups other than amino-acyl groups"/>
    <property type="evidence" value="ECO:0007669"/>
    <property type="project" value="InterPro"/>
</dbReference>
<feature type="domain" description="N-acetyltransferase" evidence="1">
    <location>
        <begin position="3"/>
        <end position="144"/>
    </location>
</feature>
<dbReference type="HOGENOM" id="CLU_013985_34_6_9"/>
<name>G7WDC7_DESOD</name>
<dbReference type="CDD" id="cd04301">
    <property type="entry name" value="NAT_SF"/>
    <property type="match status" value="1"/>
</dbReference>
<dbReference type="InterPro" id="IPR000182">
    <property type="entry name" value="GNAT_dom"/>
</dbReference>
<dbReference type="AlphaFoldDB" id="G7WDC7"/>
<dbReference type="PATRIC" id="fig|768706.3.peg.2310"/>
<organism evidence="2 3">
    <name type="scientific">Desulfosporosinus orientis (strain ATCC 19365 / DSM 765 / NCIMB 8382 / VKM B-1628 / Singapore I)</name>
    <name type="common">Desulfotomaculum orientis</name>
    <dbReference type="NCBI Taxonomy" id="768706"/>
    <lineage>
        <taxon>Bacteria</taxon>
        <taxon>Bacillati</taxon>
        <taxon>Bacillota</taxon>
        <taxon>Clostridia</taxon>
        <taxon>Eubacteriales</taxon>
        <taxon>Desulfitobacteriaceae</taxon>
        <taxon>Desulfosporosinus</taxon>
    </lineage>
</organism>
<dbReference type="Proteomes" id="UP000006346">
    <property type="component" value="Chromosome"/>
</dbReference>
<dbReference type="InterPro" id="IPR050276">
    <property type="entry name" value="MshD_Acetyltransferase"/>
</dbReference>
<reference evidence="2 3" key="2">
    <citation type="journal article" date="2012" name="J. Bacteriol.">
        <title>Complete genome sequences of Desulfosporosinus orientis DSM765T, Desulfosporosinus youngiae DSM17734T, Desulfosporosinus meridiei DSM13257T, and Desulfosporosinus acidiphilus DSM22704T.</title>
        <authorList>
            <person name="Pester M."/>
            <person name="Brambilla E."/>
            <person name="Alazard D."/>
            <person name="Rattei T."/>
            <person name="Weinmaier T."/>
            <person name="Han J."/>
            <person name="Lucas S."/>
            <person name="Lapidus A."/>
            <person name="Cheng J.F."/>
            <person name="Goodwin L."/>
            <person name="Pitluck S."/>
            <person name="Peters L."/>
            <person name="Ovchinnikova G."/>
            <person name="Teshima H."/>
            <person name="Detter J.C."/>
            <person name="Han C.S."/>
            <person name="Tapia R."/>
            <person name="Land M.L."/>
            <person name="Hauser L."/>
            <person name="Kyrpides N.C."/>
            <person name="Ivanova N.N."/>
            <person name="Pagani I."/>
            <person name="Huntmann M."/>
            <person name="Wei C.L."/>
            <person name="Davenport K.W."/>
            <person name="Daligault H."/>
            <person name="Chain P.S."/>
            <person name="Chen A."/>
            <person name="Mavromatis K."/>
            <person name="Markowitz V."/>
            <person name="Szeto E."/>
            <person name="Mikhailova N."/>
            <person name="Pati A."/>
            <person name="Wagner M."/>
            <person name="Woyke T."/>
            <person name="Ollivier B."/>
            <person name="Klenk H.P."/>
            <person name="Spring S."/>
            <person name="Loy A."/>
        </authorList>
    </citation>
    <scope>NUCLEOTIDE SEQUENCE [LARGE SCALE GENOMIC DNA]</scope>
    <source>
        <strain evidence="3">ATCC 19365 / DSM 765 / NCIMB 8382 / VKM B-1628</strain>
    </source>
</reference>
<evidence type="ECO:0000313" key="3">
    <source>
        <dbReference type="Proteomes" id="UP000006346"/>
    </source>
</evidence>
<dbReference type="PROSITE" id="PS51186">
    <property type="entry name" value="GNAT"/>
    <property type="match status" value="1"/>
</dbReference>
<accession>G7WDC7</accession>
<evidence type="ECO:0000259" key="1">
    <source>
        <dbReference type="PROSITE" id="PS51186"/>
    </source>
</evidence>
<dbReference type="EMBL" id="CP003108">
    <property type="protein sequence ID" value="AET67896.1"/>
    <property type="molecule type" value="Genomic_DNA"/>
</dbReference>
<dbReference type="eggNOG" id="COG0456">
    <property type="taxonomic scope" value="Bacteria"/>
</dbReference>
<dbReference type="PANTHER" id="PTHR43617">
    <property type="entry name" value="L-AMINO ACID N-ACETYLTRANSFERASE"/>
    <property type="match status" value="1"/>
</dbReference>
<proteinExistence type="predicted"/>
<dbReference type="KEGG" id="dor:Desor_2301"/>
<dbReference type="InterPro" id="IPR016181">
    <property type="entry name" value="Acyl_CoA_acyltransferase"/>
</dbReference>
<gene>
    <name evidence="2" type="ordered locus">Desor_2301</name>
</gene>
<keyword evidence="2" id="KW-0808">Transferase</keyword>
<dbReference type="Pfam" id="PF00583">
    <property type="entry name" value="Acetyltransf_1"/>
    <property type="match status" value="1"/>
</dbReference>
<evidence type="ECO:0000313" key="2">
    <source>
        <dbReference type="EMBL" id="AET67896.1"/>
    </source>
</evidence>
<dbReference type="RefSeq" id="WP_014184705.1">
    <property type="nucleotide sequence ID" value="NC_016584.1"/>
</dbReference>
<dbReference type="OrthoDB" id="9789603at2"/>
<protein>
    <submittedName>
        <fullName evidence="2">Acetyltransferase</fullName>
    </submittedName>
</protein>
<dbReference type="SUPFAM" id="SSF55729">
    <property type="entry name" value="Acyl-CoA N-acyltransferases (Nat)"/>
    <property type="match status" value="1"/>
</dbReference>
<dbReference type="PIRSF" id="PIRSF037663">
    <property type="entry name" value="Acetyltransf_GNAT_prd"/>
    <property type="match status" value="1"/>
</dbReference>
<keyword evidence="3" id="KW-1185">Reference proteome</keyword>
<reference evidence="3" key="1">
    <citation type="submission" date="2011-11" db="EMBL/GenBank/DDBJ databases">
        <title>Complete sequence of Desulfosporosinus orientis DSM 765.</title>
        <authorList>
            <person name="Lucas S."/>
            <person name="Han J."/>
            <person name="Lapidus A."/>
            <person name="Cheng J.-F."/>
            <person name="Goodwin L."/>
            <person name="Pitluck S."/>
            <person name="Peters L."/>
            <person name="Ovchinnikova G."/>
            <person name="Teshima H."/>
            <person name="Detter J.C."/>
            <person name="Han C."/>
            <person name="Tapia R."/>
            <person name="Land M."/>
            <person name="Hauser L."/>
            <person name="Kyrpides N."/>
            <person name="Ivanova N."/>
            <person name="Pagani I."/>
            <person name="Pester M."/>
            <person name="Spring S."/>
            <person name="Ollivier B."/>
            <person name="Rattei T."/>
            <person name="Klenk H.-P."/>
            <person name="Wagner M."/>
            <person name="Loy A."/>
            <person name="Woyke T."/>
        </authorList>
    </citation>
    <scope>NUCLEOTIDE SEQUENCE [LARGE SCALE GENOMIC DNA]</scope>
    <source>
        <strain evidence="3">ATCC 19365 / DSM 765 / NCIMB 8382 / VKM B-1628</strain>
    </source>
</reference>
<dbReference type="PANTHER" id="PTHR43617:SF34">
    <property type="entry name" value="PUTATIVE-RELATED"/>
    <property type="match status" value="1"/>
</dbReference>
<dbReference type="STRING" id="768706.Desor_2301"/>
<dbReference type="InterPro" id="IPR017255">
    <property type="entry name" value="AcTrfase_GNAT_prd"/>
</dbReference>
<dbReference type="Gene3D" id="3.40.630.30">
    <property type="match status" value="1"/>
</dbReference>
<sequence length="144" mass="16841">MNTTVRFATNEDFKRIFPLFKQLWPNKSLNQNELSKVFNRGIKSDSDVLLILELDNNVIGFCAYAIVNNLWQEGQISYIYAMVIDEKYRGKGCGSNLLQEAINKSREQGMKRVELDSGFPREEAHQFYEKFGFEKRAYLFSYTL</sequence>